<dbReference type="InterPro" id="IPR006260">
    <property type="entry name" value="TonB/TolA_C"/>
</dbReference>
<evidence type="ECO:0000256" key="8">
    <source>
        <dbReference type="ARBA" id="ARBA00022989"/>
    </source>
</evidence>
<dbReference type="PANTHER" id="PTHR33446:SF2">
    <property type="entry name" value="PROTEIN TONB"/>
    <property type="match status" value="1"/>
</dbReference>
<keyword evidence="16" id="KW-1185">Reference proteome</keyword>
<keyword evidence="5" id="KW-0997">Cell inner membrane</keyword>
<organism evidence="13 15">
    <name type="scientific">Chitinophaga sancti</name>
    <dbReference type="NCBI Taxonomy" id="1004"/>
    <lineage>
        <taxon>Bacteria</taxon>
        <taxon>Pseudomonadati</taxon>
        <taxon>Bacteroidota</taxon>
        <taxon>Chitinophagia</taxon>
        <taxon>Chitinophagales</taxon>
        <taxon>Chitinophagaceae</taxon>
        <taxon>Chitinophaga</taxon>
    </lineage>
</organism>
<gene>
    <name evidence="13" type="ORF">SAMN05661012_02461</name>
    <name evidence="14" type="ORF">SR876_17405</name>
</gene>
<evidence type="ECO:0000259" key="12">
    <source>
        <dbReference type="PROSITE" id="PS52015"/>
    </source>
</evidence>
<dbReference type="Proteomes" id="UP001326715">
    <property type="component" value="Chromosome"/>
</dbReference>
<evidence type="ECO:0000313" key="16">
    <source>
        <dbReference type="Proteomes" id="UP001326715"/>
    </source>
</evidence>
<evidence type="ECO:0000256" key="9">
    <source>
        <dbReference type="ARBA" id="ARBA00023136"/>
    </source>
</evidence>
<dbReference type="EMBL" id="FPIZ01000007">
    <property type="protein sequence ID" value="SFW55288.1"/>
    <property type="molecule type" value="Genomic_DNA"/>
</dbReference>
<evidence type="ECO:0000256" key="10">
    <source>
        <dbReference type="SAM" id="MobiDB-lite"/>
    </source>
</evidence>
<keyword evidence="8 11" id="KW-1133">Transmembrane helix</keyword>
<dbReference type="EMBL" id="CP140154">
    <property type="protein sequence ID" value="WQG86717.1"/>
    <property type="molecule type" value="Genomic_DNA"/>
</dbReference>
<keyword evidence="3" id="KW-0813">Transport</keyword>
<dbReference type="SUPFAM" id="SSF74653">
    <property type="entry name" value="TolA/TonB C-terminal domain"/>
    <property type="match status" value="1"/>
</dbReference>
<sequence>MNTTNIYNADFLDILFEGRNKEYGAYELRRSEDRRVRRALIGTVSIALVIVGGYVLSDKLFAASMHIRNEPMVKETILTNLHTPDDKVIPPPPAPPTPPPPAVSSVKITPPIITRDDLVRAEDEVVRLDSIGNKSVGVANIQGDDINGRDIPSLLGGDGPGNNVVEAPVVERETILCFVEMMPTFPGGEDALLKFLRDNVKYPHVAQENEIQGTVFVQFVVDKEGNINDVKTIGATKGGGLEEESIRVVKKMPKWKPGKQNNQKVSVQYNLPIRYTLQN</sequence>
<dbReference type="GO" id="GO:0031992">
    <property type="term" value="F:energy transducer activity"/>
    <property type="evidence" value="ECO:0007669"/>
    <property type="project" value="InterPro"/>
</dbReference>
<dbReference type="PRINTS" id="PR01374">
    <property type="entry name" value="TONBPROTEIN"/>
</dbReference>
<evidence type="ECO:0000256" key="2">
    <source>
        <dbReference type="ARBA" id="ARBA00006555"/>
    </source>
</evidence>
<name>A0A1K1Q5U4_9BACT</name>
<dbReference type="InterPro" id="IPR051045">
    <property type="entry name" value="TonB-dependent_transducer"/>
</dbReference>
<dbReference type="PANTHER" id="PTHR33446">
    <property type="entry name" value="PROTEIN TONB-RELATED"/>
    <property type="match status" value="1"/>
</dbReference>
<feature type="region of interest" description="Disordered" evidence="10">
    <location>
        <begin position="82"/>
        <end position="107"/>
    </location>
</feature>
<reference evidence="13 15" key="1">
    <citation type="submission" date="2016-11" db="EMBL/GenBank/DDBJ databases">
        <authorList>
            <person name="Jaros S."/>
            <person name="Januszkiewicz K."/>
            <person name="Wedrychowicz H."/>
        </authorList>
    </citation>
    <scope>NUCLEOTIDE SEQUENCE [LARGE SCALE GENOMIC DNA]</scope>
    <source>
        <strain evidence="13 15">DSM 784</strain>
    </source>
</reference>
<dbReference type="Gene3D" id="3.30.1150.10">
    <property type="match status" value="1"/>
</dbReference>
<evidence type="ECO:0000313" key="13">
    <source>
        <dbReference type="EMBL" id="SFW55288.1"/>
    </source>
</evidence>
<dbReference type="GO" id="GO:0015031">
    <property type="term" value="P:protein transport"/>
    <property type="evidence" value="ECO:0007669"/>
    <property type="project" value="UniProtKB-KW"/>
</dbReference>
<dbReference type="Pfam" id="PF03544">
    <property type="entry name" value="TonB_C"/>
    <property type="match status" value="1"/>
</dbReference>
<comment type="subcellular location">
    <subcellularLocation>
        <location evidence="1">Cell inner membrane</location>
        <topology evidence="1">Single-pass membrane protein</topology>
        <orientation evidence="1">Periplasmic side</orientation>
    </subcellularLocation>
</comment>
<dbReference type="InterPro" id="IPR003538">
    <property type="entry name" value="TonB"/>
</dbReference>
<evidence type="ECO:0000256" key="11">
    <source>
        <dbReference type="SAM" id="Phobius"/>
    </source>
</evidence>
<evidence type="ECO:0000256" key="5">
    <source>
        <dbReference type="ARBA" id="ARBA00022519"/>
    </source>
</evidence>
<feature type="domain" description="TonB C-terminal" evidence="12">
    <location>
        <begin position="187"/>
        <end position="279"/>
    </location>
</feature>
<proteinExistence type="inferred from homology"/>
<evidence type="ECO:0000256" key="4">
    <source>
        <dbReference type="ARBA" id="ARBA00022475"/>
    </source>
</evidence>
<evidence type="ECO:0000256" key="6">
    <source>
        <dbReference type="ARBA" id="ARBA00022692"/>
    </source>
</evidence>
<feature type="transmembrane region" description="Helical" evidence="11">
    <location>
        <begin position="39"/>
        <end position="57"/>
    </location>
</feature>
<evidence type="ECO:0000256" key="1">
    <source>
        <dbReference type="ARBA" id="ARBA00004383"/>
    </source>
</evidence>
<dbReference type="OrthoDB" id="1039448at2"/>
<evidence type="ECO:0000313" key="14">
    <source>
        <dbReference type="EMBL" id="WQG86717.1"/>
    </source>
</evidence>
<reference evidence="14 16" key="2">
    <citation type="submission" date="2023-11" db="EMBL/GenBank/DDBJ databases">
        <title>MicrobeMod: A computational toolkit for identifying prokaryotic methylation and restriction-modification with nanopore sequencing.</title>
        <authorList>
            <person name="Crits-Christoph A."/>
            <person name="Kang S.C."/>
            <person name="Lee H."/>
            <person name="Ostrov N."/>
        </authorList>
    </citation>
    <scope>NUCLEOTIDE SEQUENCE [LARGE SCALE GENOMIC DNA]</scope>
    <source>
        <strain evidence="14 16">ATCC 23090</strain>
    </source>
</reference>
<dbReference type="NCBIfam" id="TIGR01352">
    <property type="entry name" value="tonB_Cterm"/>
    <property type="match status" value="1"/>
</dbReference>
<dbReference type="PROSITE" id="PS52015">
    <property type="entry name" value="TONB_CTD"/>
    <property type="match status" value="1"/>
</dbReference>
<accession>A0A1K1Q5U4</accession>
<dbReference type="AlphaFoldDB" id="A0A1K1Q5U4"/>
<dbReference type="GO" id="GO:0030288">
    <property type="term" value="C:outer membrane-bounded periplasmic space"/>
    <property type="evidence" value="ECO:0007669"/>
    <property type="project" value="InterPro"/>
</dbReference>
<dbReference type="STRING" id="1004.SAMN05661012_02461"/>
<evidence type="ECO:0000256" key="3">
    <source>
        <dbReference type="ARBA" id="ARBA00022448"/>
    </source>
</evidence>
<dbReference type="InterPro" id="IPR037682">
    <property type="entry name" value="TonB_C"/>
</dbReference>
<comment type="similarity">
    <text evidence="2">Belongs to the TonB family.</text>
</comment>
<dbReference type="GO" id="GO:0055085">
    <property type="term" value="P:transmembrane transport"/>
    <property type="evidence" value="ECO:0007669"/>
    <property type="project" value="InterPro"/>
</dbReference>
<evidence type="ECO:0000256" key="7">
    <source>
        <dbReference type="ARBA" id="ARBA00022927"/>
    </source>
</evidence>
<protein>
    <submittedName>
        <fullName evidence="14">Energy transducer TonB</fullName>
    </submittedName>
    <submittedName>
        <fullName evidence="13">Outer membrane transport energization protein TonB</fullName>
    </submittedName>
</protein>
<keyword evidence="4" id="KW-1003">Cell membrane</keyword>
<evidence type="ECO:0000313" key="15">
    <source>
        <dbReference type="Proteomes" id="UP000183788"/>
    </source>
</evidence>
<dbReference type="Proteomes" id="UP000183788">
    <property type="component" value="Unassembled WGS sequence"/>
</dbReference>
<keyword evidence="7" id="KW-0653">Protein transport</keyword>
<dbReference type="RefSeq" id="WP_072360376.1">
    <property type="nucleotide sequence ID" value="NZ_CBHWAX010000015.1"/>
</dbReference>
<keyword evidence="9 11" id="KW-0472">Membrane</keyword>
<feature type="compositionally biased region" description="Pro residues" evidence="10">
    <location>
        <begin position="89"/>
        <end position="102"/>
    </location>
</feature>
<keyword evidence="6 11" id="KW-0812">Transmembrane</keyword>
<dbReference type="GO" id="GO:0098797">
    <property type="term" value="C:plasma membrane protein complex"/>
    <property type="evidence" value="ECO:0007669"/>
    <property type="project" value="TreeGrafter"/>
</dbReference>
<dbReference type="GO" id="GO:0015891">
    <property type="term" value="P:siderophore transport"/>
    <property type="evidence" value="ECO:0007669"/>
    <property type="project" value="InterPro"/>
</dbReference>